<dbReference type="PANTHER" id="PTHR37937:SF1">
    <property type="entry name" value="CONJUGATIVE TRANSFER: DNA TRANSPORT"/>
    <property type="match status" value="1"/>
</dbReference>
<comment type="similarity">
    <text evidence="2">Belongs to the VirD4/TraG family.</text>
</comment>
<evidence type="ECO:0000256" key="6">
    <source>
        <dbReference type="ARBA" id="ARBA00023136"/>
    </source>
</evidence>
<feature type="compositionally biased region" description="Polar residues" evidence="7">
    <location>
        <begin position="708"/>
        <end position="718"/>
    </location>
</feature>
<dbReference type="SUPFAM" id="SSF52540">
    <property type="entry name" value="P-loop containing nucleoside triphosphate hydrolases"/>
    <property type="match status" value="1"/>
</dbReference>
<organism evidence="8 9">
    <name type="scientific">Peptococcus niger</name>
    <dbReference type="NCBI Taxonomy" id="2741"/>
    <lineage>
        <taxon>Bacteria</taxon>
        <taxon>Bacillati</taxon>
        <taxon>Bacillota</taxon>
        <taxon>Clostridia</taxon>
        <taxon>Eubacteriales</taxon>
        <taxon>Peptococcaceae</taxon>
        <taxon>Peptococcus</taxon>
    </lineage>
</organism>
<keyword evidence="9" id="KW-1185">Reference proteome</keyword>
<evidence type="ECO:0000256" key="1">
    <source>
        <dbReference type="ARBA" id="ARBA00004651"/>
    </source>
</evidence>
<keyword evidence="6" id="KW-0472">Membrane</keyword>
<dbReference type="Gene3D" id="3.40.50.300">
    <property type="entry name" value="P-loop containing nucleotide triphosphate hydrolases"/>
    <property type="match status" value="2"/>
</dbReference>
<dbReference type="PANTHER" id="PTHR37937">
    <property type="entry name" value="CONJUGATIVE TRANSFER: DNA TRANSPORT"/>
    <property type="match status" value="1"/>
</dbReference>
<feature type="region of interest" description="Disordered" evidence="7">
    <location>
        <begin position="654"/>
        <end position="718"/>
    </location>
</feature>
<evidence type="ECO:0000256" key="7">
    <source>
        <dbReference type="SAM" id="MobiDB-lite"/>
    </source>
</evidence>
<evidence type="ECO:0000256" key="4">
    <source>
        <dbReference type="ARBA" id="ARBA00022692"/>
    </source>
</evidence>
<protein>
    <submittedName>
        <fullName evidence="8">Type IV secretion system protein VirD4</fullName>
    </submittedName>
</protein>
<proteinExistence type="inferred from homology"/>
<dbReference type="InterPro" id="IPR051539">
    <property type="entry name" value="T4SS-coupling_protein"/>
</dbReference>
<dbReference type="AlphaFoldDB" id="A0A1G6W0K7"/>
<dbReference type="InterPro" id="IPR003688">
    <property type="entry name" value="TraG/VirD4"/>
</dbReference>
<accession>A0A1G6W0K7</accession>
<dbReference type="Pfam" id="PF02534">
    <property type="entry name" value="T4SS-DNA_transf"/>
    <property type="match status" value="1"/>
</dbReference>
<dbReference type="InterPro" id="IPR027417">
    <property type="entry name" value="P-loop_NTPase"/>
</dbReference>
<evidence type="ECO:0000256" key="3">
    <source>
        <dbReference type="ARBA" id="ARBA00022475"/>
    </source>
</evidence>
<feature type="compositionally biased region" description="Basic and acidic residues" evidence="7">
    <location>
        <begin position="654"/>
        <end position="691"/>
    </location>
</feature>
<comment type="subcellular location">
    <subcellularLocation>
        <location evidence="1">Cell membrane</location>
        <topology evidence="1">Multi-pass membrane protein</topology>
    </subcellularLocation>
</comment>
<dbReference type="NCBIfam" id="NF045973">
    <property type="entry name" value="conju_CD1115"/>
    <property type="match status" value="1"/>
</dbReference>
<evidence type="ECO:0000313" key="9">
    <source>
        <dbReference type="Proteomes" id="UP000198995"/>
    </source>
</evidence>
<evidence type="ECO:0000256" key="2">
    <source>
        <dbReference type="ARBA" id="ARBA00008806"/>
    </source>
</evidence>
<keyword evidence="3" id="KW-1003">Cell membrane</keyword>
<name>A0A1G6W0K7_PEPNI</name>
<evidence type="ECO:0000256" key="5">
    <source>
        <dbReference type="ARBA" id="ARBA00022989"/>
    </source>
</evidence>
<reference evidence="8 9" key="1">
    <citation type="submission" date="2016-10" db="EMBL/GenBank/DDBJ databases">
        <authorList>
            <person name="de Groot N.N."/>
        </authorList>
    </citation>
    <scope>NUCLEOTIDE SEQUENCE [LARGE SCALE GENOMIC DNA]</scope>
    <source>
        <strain evidence="8 9">DSM 20475</strain>
    </source>
</reference>
<gene>
    <name evidence="8" type="ORF">SAMN04489866_104198</name>
</gene>
<keyword evidence="4" id="KW-0812">Transmembrane</keyword>
<keyword evidence="5" id="KW-1133">Transmembrane helix</keyword>
<dbReference type="Proteomes" id="UP000198995">
    <property type="component" value="Unassembled WGS sequence"/>
</dbReference>
<sequence>MLIFVTFEILFAGLFVYGLYDFRKKYSSDLLGRNFRFPKERASYGESHFETPEEFKKAALVQKPEDAYGTIYGQMDKSGKELINRRMDSVNRLNSHIAVVGASGTGKTYTFTKNFIFQAAKRRESLVLTDPDGGLYRDTAGYLEDSGYIVRRLDLTKLDLSDGWDCMRSIKPESVELDAQFFAQTVISNVSDDMTSIYSTGPLSLLKALVLRVFLGPDFKDKNIGTVYGLIQNEGGEAYLDKLFDPDYMPLEARPALGPYLSFKQGSPNLRGNLITNLATQLQILQSGPVGSVLSQNDIDLELPGKELCAYYCIFPDSHDTYRFITSLFFSMLTTRLVSLADEQEANEYHAAGELPVPVNFLLDEFPSIGMLPDWDRKMSTIRKRRINATMIFQDITQLQNLYPNTWVTILANCSTMISLGINDQFTSDLFTKRLGNMTVEAKTDQYIRDFGRSMIGMTGMDTHSRSSIGEGRRALLSLDELFKVDEDRLLIVFQGHDPILAYKYPHVLHPEAKKLRKIYQSDLIPFWDKDARGRKREEEIIRLEEYYTTHPRAFEVDRSYDSLGIAASGISAMKKIKESFVEHFISSEEAGEMDENAALLEPKISFEGDRSLTNFDSWVEDIRTSEKDLNNKTRLLDKDKLRKEDLLKNTNKSEKDNKVRIDREAEQIVEKNKEERNSQEPPEVKVKFSTESDYNGGDIMLDKRSRTSSSFQINNPF</sequence>
<dbReference type="CDD" id="cd01127">
    <property type="entry name" value="TrwB_TraG_TraD_VirD4"/>
    <property type="match status" value="1"/>
</dbReference>
<dbReference type="STRING" id="2741.SAMN04489866_104198"/>
<dbReference type="GO" id="GO:0005886">
    <property type="term" value="C:plasma membrane"/>
    <property type="evidence" value="ECO:0007669"/>
    <property type="project" value="UniProtKB-SubCell"/>
</dbReference>
<evidence type="ECO:0000313" key="8">
    <source>
        <dbReference type="EMBL" id="SDD59422.1"/>
    </source>
</evidence>
<dbReference type="EMBL" id="FNAF01000004">
    <property type="protein sequence ID" value="SDD59422.1"/>
    <property type="molecule type" value="Genomic_DNA"/>
</dbReference>